<sequence length="39" mass="4527">MDQIIPYSLSHFLFNTSLSGKIKRKIFLENRAKLFGISI</sequence>
<comment type="caution">
    <text evidence="1">The sequence shown here is derived from an EMBL/GenBank/DDBJ whole genome shotgun (WGS) entry which is preliminary data.</text>
</comment>
<keyword evidence="2" id="KW-1185">Reference proteome</keyword>
<name>A0A828XYI0_9LEPT</name>
<reference evidence="1" key="1">
    <citation type="submission" date="2012-10" db="EMBL/GenBank/DDBJ databases">
        <authorList>
            <person name="Harkins D.M."/>
            <person name="Durkin A.S."/>
            <person name="Brinkac L.M."/>
            <person name="Selengut J.D."/>
            <person name="Sanka R."/>
            <person name="DePew J."/>
            <person name="Purushe J."/>
            <person name="Picardeau M."/>
            <person name="Werts C."/>
            <person name="Goarant C."/>
            <person name="Vinetz J.M."/>
            <person name="Sutton G.G."/>
            <person name="Nelson W.C."/>
            <person name="Fouts D.E."/>
        </authorList>
    </citation>
    <scope>NUCLEOTIDE SEQUENCE [LARGE SCALE GENOMIC DNA]</scope>
    <source>
        <strain evidence="1">200802841</strain>
    </source>
</reference>
<dbReference type="Proteomes" id="UP000006339">
    <property type="component" value="Unassembled WGS sequence"/>
</dbReference>
<proteinExistence type="predicted"/>
<dbReference type="AlphaFoldDB" id="A0A828XYI0"/>
<gene>
    <name evidence="1" type="ORF">LEP1GSC131_2706</name>
</gene>
<evidence type="ECO:0000313" key="1">
    <source>
        <dbReference type="EMBL" id="EKO50272.1"/>
    </source>
</evidence>
<organism evidence="1 2">
    <name type="scientific">Leptospira kirschneri str. 200802841</name>
    <dbReference type="NCBI Taxonomy" id="1193047"/>
    <lineage>
        <taxon>Bacteria</taxon>
        <taxon>Pseudomonadati</taxon>
        <taxon>Spirochaetota</taxon>
        <taxon>Spirochaetia</taxon>
        <taxon>Leptospirales</taxon>
        <taxon>Leptospiraceae</taxon>
        <taxon>Leptospira</taxon>
    </lineage>
</organism>
<dbReference type="EMBL" id="AKWH02000068">
    <property type="protein sequence ID" value="EKO50272.1"/>
    <property type="molecule type" value="Genomic_DNA"/>
</dbReference>
<accession>A0A828XYI0</accession>
<evidence type="ECO:0000313" key="2">
    <source>
        <dbReference type="Proteomes" id="UP000006339"/>
    </source>
</evidence>
<protein>
    <submittedName>
        <fullName evidence="1">Uncharacterized protein</fullName>
    </submittedName>
</protein>